<name>A0ABW3AH81_9MICO</name>
<dbReference type="SUPFAM" id="SSF51338">
    <property type="entry name" value="Composite domain of metallo-dependent hydrolases"/>
    <property type="match status" value="1"/>
</dbReference>
<organism evidence="2 3">
    <name type="scientific">Microbacterium insulae</name>
    <dbReference type="NCBI Taxonomy" id="483014"/>
    <lineage>
        <taxon>Bacteria</taxon>
        <taxon>Bacillati</taxon>
        <taxon>Actinomycetota</taxon>
        <taxon>Actinomycetes</taxon>
        <taxon>Micrococcales</taxon>
        <taxon>Microbacteriaceae</taxon>
        <taxon>Microbacterium</taxon>
    </lineage>
</organism>
<dbReference type="InterPro" id="IPR051781">
    <property type="entry name" value="Metallo-dep_Hydrolase"/>
</dbReference>
<comment type="caution">
    <text evidence="2">The sequence shown here is derived from an EMBL/GenBank/DDBJ whole genome shotgun (WGS) entry which is preliminary data.</text>
</comment>
<dbReference type="RefSeq" id="WP_378771837.1">
    <property type="nucleotide sequence ID" value="NZ_JBHTII010000001.1"/>
</dbReference>
<proteinExistence type="predicted"/>
<dbReference type="Gene3D" id="2.30.40.10">
    <property type="entry name" value="Urease, subunit C, domain 1"/>
    <property type="match status" value="1"/>
</dbReference>
<gene>
    <name evidence="2" type="ORF">ACFQ0P_07885</name>
</gene>
<feature type="domain" description="Amidohydrolase-related" evidence="1">
    <location>
        <begin position="45"/>
        <end position="353"/>
    </location>
</feature>
<dbReference type="InterPro" id="IPR006680">
    <property type="entry name" value="Amidohydro-rel"/>
</dbReference>
<dbReference type="Gene3D" id="3.30.110.90">
    <property type="entry name" value="Amidohydrolase"/>
    <property type="match status" value="1"/>
</dbReference>
<accession>A0ABW3AH81</accession>
<dbReference type="InterPro" id="IPR011059">
    <property type="entry name" value="Metal-dep_hydrolase_composite"/>
</dbReference>
<keyword evidence="3" id="KW-1185">Reference proteome</keyword>
<dbReference type="Pfam" id="PF01979">
    <property type="entry name" value="Amidohydro_1"/>
    <property type="match status" value="1"/>
</dbReference>
<dbReference type="EMBL" id="JBHTII010000001">
    <property type="protein sequence ID" value="MFD0790313.1"/>
    <property type="molecule type" value="Genomic_DNA"/>
</dbReference>
<dbReference type="PANTHER" id="PTHR43135:SF3">
    <property type="entry name" value="ALPHA-D-RIBOSE 1-METHYLPHOSPHONATE 5-TRIPHOSPHATE DIPHOSPHATASE"/>
    <property type="match status" value="1"/>
</dbReference>
<sequence length="367" mass="37558">MATVLRNVHVFDGDGFTTHDVAIVDGLIVADAGPDADIVDGAGGFLIPGLIDCHIHLAGPHTQELLVAVGVTTGLDMSSPEPLVKAMRGRAGVTDIRSAMIAITSPSSAHAERMKLVPGAQESHVAGPADAATIVERRIAQGADYLKFVIDLPGFDQQTVDALVAAAHDRGLRVVAHASRLDAVTMAEAARVDVLTHVPLDRPIDPAQAERLAAAGAVFVPTLTMMKGIVDRLTAATVPGPSYAPARESVRALHAAGVPILAGTDANETPAAPASPAFGSSLHDELALLVEAGLSPLDALRSATCVAAKHFGLQDRGAIAPGCRADLVLLDNDPILDVAATRSIRGVWLAGEPVSPALTASNGASAS</sequence>
<reference evidence="3" key="1">
    <citation type="journal article" date="2019" name="Int. J. Syst. Evol. Microbiol.">
        <title>The Global Catalogue of Microorganisms (GCM) 10K type strain sequencing project: providing services to taxonomists for standard genome sequencing and annotation.</title>
        <authorList>
            <consortium name="The Broad Institute Genomics Platform"/>
            <consortium name="The Broad Institute Genome Sequencing Center for Infectious Disease"/>
            <person name="Wu L."/>
            <person name="Ma J."/>
        </authorList>
    </citation>
    <scope>NUCLEOTIDE SEQUENCE [LARGE SCALE GENOMIC DNA]</scope>
    <source>
        <strain evidence="3">CCUG 54523</strain>
    </source>
</reference>
<evidence type="ECO:0000259" key="1">
    <source>
        <dbReference type="Pfam" id="PF01979"/>
    </source>
</evidence>
<evidence type="ECO:0000313" key="3">
    <source>
        <dbReference type="Proteomes" id="UP001597055"/>
    </source>
</evidence>
<evidence type="ECO:0000313" key="2">
    <source>
        <dbReference type="EMBL" id="MFD0790313.1"/>
    </source>
</evidence>
<protein>
    <submittedName>
        <fullName evidence="2">Amidohydrolase family protein</fullName>
    </submittedName>
</protein>
<dbReference type="Gene3D" id="3.40.50.10910">
    <property type="entry name" value="Amidohydrolase"/>
    <property type="match status" value="1"/>
</dbReference>
<dbReference type="PANTHER" id="PTHR43135">
    <property type="entry name" value="ALPHA-D-RIBOSE 1-METHYLPHOSPHONATE 5-TRIPHOSPHATE DIPHOSPHATASE"/>
    <property type="match status" value="1"/>
</dbReference>
<dbReference type="SUPFAM" id="SSF51556">
    <property type="entry name" value="Metallo-dependent hydrolases"/>
    <property type="match status" value="1"/>
</dbReference>
<dbReference type="Proteomes" id="UP001597055">
    <property type="component" value="Unassembled WGS sequence"/>
</dbReference>
<dbReference type="InterPro" id="IPR032466">
    <property type="entry name" value="Metal_Hydrolase"/>
</dbReference>
<dbReference type="Gene3D" id="1.20.58.520">
    <property type="entry name" value="Amidohydrolase"/>
    <property type="match status" value="1"/>
</dbReference>